<keyword evidence="10 13" id="KW-0472">Membrane</keyword>
<reference evidence="17 18" key="1">
    <citation type="submission" date="2018-04" db="EMBL/GenBank/DDBJ databases">
        <title>Draft genome sequence of Pseudomonas syringae pv. actinidiae biovar 3 strains isolated from kiwifruit in Kagawa prefecture.</title>
        <authorList>
            <person name="Tabuchi M."/>
            <person name="Saito M."/>
            <person name="Fujiwara S."/>
            <person name="Sasa N."/>
            <person name="Akimitsu K."/>
            <person name="Gomi K."/>
            <person name="Konishi-Sugita S."/>
            <person name="Hamano K."/>
            <person name="Kataoka I."/>
        </authorList>
    </citation>
    <scope>NUCLEOTIDE SEQUENCE [LARGE SCALE GENOMIC DNA]</scope>
    <source>
        <strain evidence="17 18">MAFF212211</strain>
    </source>
</reference>
<evidence type="ECO:0000256" key="2">
    <source>
        <dbReference type="ARBA" id="ARBA00008143"/>
    </source>
</evidence>
<dbReference type="InterPro" id="IPR012910">
    <property type="entry name" value="Plug_dom"/>
</dbReference>
<comment type="similarity">
    <text evidence="2">Belongs to the TonB-dependent receptor family. Hemoglobin/haptoglobin binding protein subfamily.</text>
</comment>
<keyword evidence="7" id="KW-0732">Signal</keyword>
<proteinExistence type="inferred from homology"/>
<dbReference type="GO" id="GO:0015344">
    <property type="term" value="F:siderophore uptake transmembrane transporter activity"/>
    <property type="evidence" value="ECO:0007669"/>
    <property type="project" value="TreeGrafter"/>
</dbReference>
<gene>
    <name evidence="17" type="ORF">KPSA3_01633</name>
</gene>
<comment type="caution">
    <text evidence="17">The sequence shown here is derived from an EMBL/GenBank/DDBJ whole genome shotgun (WGS) entry which is preliminary data.</text>
</comment>
<evidence type="ECO:0000256" key="10">
    <source>
        <dbReference type="ARBA" id="ARBA00023136"/>
    </source>
</evidence>
<feature type="domain" description="Secretin/TonB short N-terminal" evidence="16">
    <location>
        <begin position="95"/>
        <end position="146"/>
    </location>
</feature>
<sequence length="881" mass="96310">MQLILISNSLQTLVRATPQGALPMSSTFTPAVQNRARLRLSLLTVAVLGASLQAIPAHAAAETNRSVRPAGTYSFSIGQQSLVSALNEFSRITGWQVGVSSELAQNVTSPGALGNLSPAQALDTLLAGSSLSYRNLGNNNVVLERRAAGVMALDQITVSATRQAQEVVTVPSTVSVHSREQLDRNNVNTIRDLVRYEPGVSVGGAGQRAGTTGYNIRGIDGNRIMTQVDGVEVPDSFFIGPYAQTRRNYVDPEIVKRVEILRGPASALYGSSAIGGVVSYYTLDPDDIIKPGKDVGARLKTGYSSADESWLNSATVAGRQGEFDGLLHVSQRNGHETESYGETGGTGLSRTEANPEDARSTNVLAKLGWNYADSSRLALAYEKYKDDRNTNLKSAVGGPFANGIGQGMYQSRESNDTISRERFGIENSVALDSLLADNLKWSLNYQTAKTEQSTQERYVPPSRRDVYRQRETQYQEKQWVFDAQLDKAFSIASTDHVLTYGTTLKQQKVTGLRSGSGTCARVFGTCRVVGADSPSDRLVATSDFPDPTITSYALFAQDQISWNDWTFLPGVRYDHTTLDPKFTSEFLRSVSLTDPAQANDETRTWHRLSPKLGVTYAFSDAYTWYGQYAEGFRTPSAKALYGRFENPTAGYVVEPNPNLEPETSKSYETGLRGRFEAGSFDIAVFYNKYRDFINEDAITPGYSELTFQSNNIKHATMKGAEVKGRINLDSLGAPNGLYSQASVAYVHGRNNDTGEPINSVNPLTGVIGLGYEQKDYGSLLSWTLVKRKTRVDDSSFHSPDGTSSQFKTPGFGILDLAGYYKVSDDVTLNAGLYNLTDKKYWRWDDVRGYDGVGEAGVTAPANLDRLTQPGRNFSVNVVWDI</sequence>
<keyword evidence="6 13" id="KW-0812">Transmembrane</keyword>
<dbReference type="Pfam" id="PF00593">
    <property type="entry name" value="TonB_dep_Rec_b-barrel"/>
    <property type="match status" value="1"/>
</dbReference>
<organism evidence="17 18">
    <name type="scientific">Pseudomonas syringae pv. actinidiae</name>
    <dbReference type="NCBI Taxonomy" id="103796"/>
    <lineage>
        <taxon>Bacteria</taxon>
        <taxon>Pseudomonadati</taxon>
        <taxon>Pseudomonadota</taxon>
        <taxon>Gammaproteobacteria</taxon>
        <taxon>Pseudomonadales</taxon>
        <taxon>Pseudomonadaceae</taxon>
        <taxon>Pseudomonas</taxon>
        <taxon>Pseudomonas syringae</taxon>
    </lineage>
</organism>
<evidence type="ECO:0000256" key="11">
    <source>
        <dbReference type="ARBA" id="ARBA00023170"/>
    </source>
</evidence>
<keyword evidence="8" id="KW-0408">Iron</keyword>
<dbReference type="InterPro" id="IPR037066">
    <property type="entry name" value="Plug_dom_sf"/>
</dbReference>
<dbReference type="GO" id="GO:0015232">
    <property type="term" value="F:heme transmembrane transporter activity"/>
    <property type="evidence" value="ECO:0007669"/>
    <property type="project" value="InterPro"/>
</dbReference>
<evidence type="ECO:0000256" key="3">
    <source>
        <dbReference type="ARBA" id="ARBA00022448"/>
    </source>
</evidence>
<dbReference type="InterPro" id="IPR000531">
    <property type="entry name" value="Beta-barrel_TonB"/>
</dbReference>
<dbReference type="PANTHER" id="PTHR30069">
    <property type="entry name" value="TONB-DEPENDENT OUTER MEMBRANE RECEPTOR"/>
    <property type="match status" value="1"/>
</dbReference>
<evidence type="ECO:0000256" key="15">
    <source>
        <dbReference type="SAM" id="MobiDB-lite"/>
    </source>
</evidence>
<evidence type="ECO:0000313" key="18">
    <source>
        <dbReference type="Proteomes" id="UP000248291"/>
    </source>
</evidence>
<dbReference type="InterPro" id="IPR036942">
    <property type="entry name" value="Beta-barrel_TonB_sf"/>
</dbReference>
<dbReference type="Pfam" id="PF07660">
    <property type="entry name" value="STN"/>
    <property type="match status" value="1"/>
</dbReference>
<dbReference type="PANTHER" id="PTHR30069:SF29">
    <property type="entry name" value="HEMOGLOBIN AND HEMOGLOBIN-HAPTOGLOBIN-BINDING PROTEIN 1-RELATED"/>
    <property type="match status" value="1"/>
</dbReference>
<keyword evidence="5" id="KW-0410">Iron transport</keyword>
<dbReference type="GO" id="GO:0009279">
    <property type="term" value="C:cell outer membrane"/>
    <property type="evidence" value="ECO:0007669"/>
    <property type="project" value="UniProtKB-SubCell"/>
</dbReference>
<name>A0AAN4Q1U4_PSESF</name>
<protein>
    <submittedName>
        <fullName evidence="17">Outer membrane receptor protein</fullName>
    </submittedName>
</protein>
<evidence type="ECO:0000256" key="6">
    <source>
        <dbReference type="ARBA" id="ARBA00022692"/>
    </source>
</evidence>
<keyword evidence="12 13" id="KW-0998">Cell outer membrane</keyword>
<dbReference type="InterPro" id="IPR011276">
    <property type="entry name" value="TonB_haem/Hb_rcpt"/>
</dbReference>
<dbReference type="Gene3D" id="3.55.50.30">
    <property type="match status" value="1"/>
</dbReference>
<dbReference type="Gene3D" id="2.170.130.10">
    <property type="entry name" value="TonB-dependent receptor, plug domain"/>
    <property type="match status" value="1"/>
</dbReference>
<evidence type="ECO:0000256" key="7">
    <source>
        <dbReference type="ARBA" id="ARBA00022729"/>
    </source>
</evidence>
<evidence type="ECO:0000256" key="14">
    <source>
        <dbReference type="RuleBase" id="RU003357"/>
    </source>
</evidence>
<keyword evidence="3 13" id="KW-0813">Transport</keyword>
<dbReference type="SMART" id="SM00965">
    <property type="entry name" value="STN"/>
    <property type="match status" value="1"/>
</dbReference>
<dbReference type="CDD" id="cd01347">
    <property type="entry name" value="ligand_gated_channel"/>
    <property type="match status" value="1"/>
</dbReference>
<dbReference type="InterPro" id="IPR039426">
    <property type="entry name" value="TonB-dep_rcpt-like"/>
</dbReference>
<dbReference type="InterPro" id="IPR010949">
    <property type="entry name" value="TonB_Hb/transfer/lactofer_rcpt"/>
</dbReference>
<dbReference type="GO" id="GO:0044718">
    <property type="term" value="P:siderophore transmembrane transport"/>
    <property type="evidence" value="ECO:0007669"/>
    <property type="project" value="TreeGrafter"/>
</dbReference>
<dbReference type="Pfam" id="PF07715">
    <property type="entry name" value="Plug"/>
    <property type="match status" value="1"/>
</dbReference>
<keyword evidence="9 14" id="KW-0798">TonB box</keyword>
<dbReference type="PROSITE" id="PS52016">
    <property type="entry name" value="TONB_DEPENDENT_REC_3"/>
    <property type="match status" value="1"/>
</dbReference>
<evidence type="ECO:0000313" key="17">
    <source>
        <dbReference type="EMBL" id="GBH15702.1"/>
    </source>
</evidence>
<evidence type="ECO:0000256" key="9">
    <source>
        <dbReference type="ARBA" id="ARBA00023077"/>
    </source>
</evidence>
<dbReference type="NCBIfam" id="TIGR01786">
    <property type="entry name" value="TonB-hemlactrns"/>
    <property type="match status" value="1"/>
</dbReference>
<dbReference type="EMBL" id="BGKA01000064">
    <property type="protein sequence ID" value="GBH15702.1"/>
    <property type="molecule type" value="Genomic_DNA"/>
</dbReference>
<evidence type="ECO:0000256" key="5">
    <source>
        <dbReference type="ARBA" id="ARBA00022496"/>
    </source>
</evidence>
<feature type="region of interest" description="Disordered" evidence="15">
    <location>
        <begin position="333"/>
        <end position="356"/>
    </location>
</feature>
<comment type="subcellular location">
    <subcellularLocation>
        <location evidence="1 13">Cell outer membrane</location>
        <topology evidence="1 13">Multi-pass membrane protein</topology>
    </subcellularLocation>
</comment>
<keyword evidence="11 17" id="KW-0675">Receptor</keyword>
<keyword evidence="4 13" id="KW-1134">Transmembrane beta strand</keyword>
<evidence type="ECO:0000256" key="13">
    <source>
        <dbReference type="PROSITE-ProRule" id="PRU01360"/>
    </source>
</evidence>
<evidence type="ECO:0000259" key="16">
    <source>
        <dbReference type="SMART" id="SM00965"/>
    </source>
</evidence>
<dbReference type="Proteomes" id="UP000248291">
    <property type="component" value="Unassembled WGS sequence"/>
</dbReference>
<evidence type="ECO:0000256" key="8">
    <source>
        <dbReference type="ARBA" id="ARBA00023004"/>
    </source>
</evidence>
<dbReference type="InterPro" id="IPR011662">
    <property type="entry name" value="Secretin/TonB_short_N"/>
</dbReference>
<evidence type="ECO:0000256" key="4">
    <source>
        <dbReference type="ARBA" id="ARBA00022452"/>
    </source>
</evidence>
<keyword evidence="5" id="KW-0406">Ion transport</keyword>
<evidence type="ECO:0000256" key="12">
    <source>
        <dbReference type="ARBA" id="ARBA00023237"/>
    </source>
</evidence>
<dbReference type="NCBIfam" id="TIGR01785">
    <property type="entry name" value="TonB-hemin"/>
    <property type="match status" value="1"/>
</dbReference>
<dbReference type="Gene3D" id="2.40.170.20">
    <property type="entry name" value="TonB-dependent receptor, beta-barrel domain"/>
    <property type="match status" value="1"/>
</dbReference>
<dbReference type="SUPFAM" id="SSF56935">
    <property type="entry name" value="Porins"/>
    <property type="match status" value="1"/>
</dbReference>
<accession>A0AAN4Q1U4</accession>
<evidence type="ECO:0000256" key="1">
    <source>
        <dbReference type="ARBA" id="ARBA00004571"/>
    </source>
</evidence>
<dbReference type="AlphaFoldDB" id="A0AAN4Q1U4"/>